<evidence type="ECO:0000256" key="5">
    <source>
        <dbReference type="ARBA" id="ARBA00022552"/>
    </source>
</evidence>
<dbReference type="Gene3D" id="3.40.50.150">
    <property type="entry name" value="Vaccinia Virus protein VP39"/>
    <property type="match status" value="1"/>
</dbReference>
<keyword evidence="16" id="KW-1185">Reference proteome</keyword>
<dbReference type="GO" id="GO:0006364">
    <property type="term" value="P:rRNA processing"/>
    <property type="evidence" value="ECO:0007669"/>
    <property type="project" value="UniProtKB-UniRule"/>
</dbReference>
<dbReference type="EnsemblMetazoa" id="AAEL006637-RA">
    <property type="protein sequence ID" value="AAEL006637-PA"/>
    <property type="gene ID" value="AAEL006637"/>
</dbReference>
<comment type="function">
    <text evidence="13">Probable methyltransferase required to silence rDNA.</text>
</comment>
<evidence type="ECO:0000256" key="4">
    <source>
        <dbReference type="ARBA" id="ARBA00022491"/>
    </source>
</evidence>
<dbReference type="GO" id="GO:0046015">
    <property type="term" value="P:regulation of transcription by glucose"/>
    <property type="evidence" value="ECO:0007669"/>
    <property type="project" value="TreeGrafter"/>
</dbReference>
<dbReference type="InParanoid" id="A0A1S4FE94"/>
<dbReference type="VEuPathDB" id="VectorBase:AAEL006637"/>
<keyword evidence="9" id="KW-0156">Chromatin regulator</keyword>
<feature type="region of interest" description="Disordered" evidence="14">
    <location>
        <begin position="1"/>
        <end position="48"/>
    </location>
</feature>
<dbReference type="FunCoup" id="A0A1S4FE94">
    <property type="interactions" value="1533"/>
</dbReference>
<dbReference type="FunFam" id="1.10.10.2150:FF:000001">
    <property type="entry name" value="Ribosomal RNA-processing protein 8"/>
    <property type="match status" value="1"/>
</dbReference>
<accession>A0A1S4FE94</accession>
<reference evidence="15" key="2">
    <citation type="submission" date="2020-05" db="UniProtKB">
        <authorList>
            <consortium name="EnsemblMetazoa"/>
        </authorList>
    </citation>
    <scope>IDENTIFICATION</scope>
    <source>
        <strain evidence="15">LVP_AGWG</strain>
    </source>
</reference>
<dbReference type="FunFam" id="3.40.50.150:FF:000068">
    <property type="entry name" value="Ribosomal RNA-processing protein 8"/>
    <property type="match status" value="1"/>
</dbReference>
<evidence type="ECO:0000256" key="13">
    <source>
        <dbReference type="RuleBase" id="RU365074"/>
    </source>
</evidence>
<evidence type="ECO:0000256" key="14">
    <source>
        <dbReference type="SAM" id="MobiDB-lite"/>
    </source>
</evidence>
<comment type="subcellular location">
    <subcellularLocation>
        <location evidence="1 13">Nucleus</location>
        <location evidence="1 13">Nucleolus</location>
    </subcellularLocation>
</comment>
<keyword evidence="10" id="KW-0805">Transcription regulation</keyword>
<evidence type="ECO:0000256" key="9">
    <source>
        <dbReference type="ARBA" id="ARBA00022853"/>
    </source>
</evidence>
<proteinExistence type="inferred from homology"/>
<keyword evidence="11" id="KW-0804">Transcription</keyword>
<evidence type="ECO:0000256" key="10">
    <source>
        <dbReference type="ARBA" id="ARBA00023015"/>
    </source>
</evidence>
<dbReference type="InterPro" id="IPR042036">
    <property type="entry name" value="RRP8_N"/>
</dbReference>
<dbReference type="Gene3D" id="1.10.10.2150">
    <property type="entry name" value="Ribosomal RNA-processing protein 8, N-terminal domain"/>
    <property type="match status" value="1"/>
</dbReference>
<protein>
    <recommendedName>
        <fullName evidence="3 13">Ribosomal RNA-processing protein 8</fullName>
        <ecNumber evidence="13">2.1.1.-</ecNumber>
    </recommendedName>
</protein>
<dbReference type="Proteomes" id="UP000008820">
    <property type="component" value="Chromosome 3"/>
</dbReference>
<keyword evidence="6 13" id="KW-0489">Methyltransferase</keyword>
<dbReference type="AlphaFoldDB" id="A0A1S4FE94"/>
<dbReference type="GO" id="GO:0042149">
    <property type="term" value="P:cellular response to glucose starvation"/>
    <property type="evidence" value="ECO:0007669"/>
    <property type="project" value="TreeGrafter"/>
</dbReference>
<dbReference type="GO" id="GO:0005677">
    <property type="term" value="C:chromatin silencing complex"/>
    <property type="evidence" value="ECO:0007669"/>
    <property type="project" value="TreeGrafter"/>
</dbReference>
<dbReference type="EC" id="2.1.1.-" evidence="13"/>
<dbReference type="GO" id="GO:0005730">
    <property type="term" value="C:nucleolus"/>
    <property type="evidence" value="ECO:0007669"/>
    <property type="project" value="UniProtKB-SubCell"/>
</dbReference>
<dbReference type="GO" id="GO:0032259">
    <property type="term" value="P:methylation"/>
    <property type="evidence" value="ECO:0007669"/>
    <property type="project" value="UniProtKB-KW"/>
</dbReference>
<dbReference type="PANTHER" id="PTHR12787:SF0">
    <property type="entry name" value="RIBOSOMAL RNA-PROCESSING PROTEIN 8"/>
    <property type="match status" value="1"/>
</dbReference>
<keyword evidence="5 13" id="KW-0698">rRNA processing</keyword>
<evidence type="ECO:0000256" key="6">
    <source>
        <dbReference type="ARBA" id="ARBA00022603"/>
    </source>
</evidence>
<dbReference type="InterPro" id="IPR007823">
    <property type="entry name" value="RRP8"/>
</dbReference>
<name>A0A1S4FE94_AEDAE</name>
<reference evidence="15 16" key="1">
    <citation type="submission" date="2017-06" db="EMBL/GenBank/DDBJ databases">
        <title>Aedes aegypti genome working group (AGWG) sequencing and assembly.</title>
        <authorList>
            <consortium name="Aedes aegypti Genome Working Group (AGWG)"/>
            <person name="Matthews B.J."/>
        </authorList>
    </citation>
    <scope>NUCLEOTIDE SEQUENCE [LARGE SCALE GENOMIC DNA]</scope>
    <source>
        <strain evidence="15 16">LVP_AGWG</strain>
    </source>
</reference>
<keyword evidence="4" id="KW-0678">Repressor</keyword>
<evidence type="ECO:0000313" key="15">
    <source>
        <dbReference type="EnsemblMetazoa" id="AAEL006637-PA"/>
    </source>
</evidence>
<evidence type="ECO:0000256" key="7">
    <source>
        <dbReference type="ARBA" id="ARBA00022679"/>
    </source>
</evidence>
<evidence type="ECO:0000256" key="1">
    <source>
        <dbReference type="ARBA" id="ARBA00004604"/>
    </source>
</evidence>
<keyword evidence="8 13" id="KW-0949">S-adenosyl-L-methionine</keyword>
<dbReference type="CDD" id="cd02440">
    <property type="entry name" value="AdoMet_MTases"/>
    <property type="match status" value="1"/>
</dbReference>
<dbReference type="OrthoDB" id="10258825at2759"/>
<evidence type="ECO:0000256" key="12">
    <source>
        <dbReference type="ARBA" id="ARBA00023242"/>
    </source>
</evidence>
<evidence type="ECO:0000313" key="16">
    <source>
        <dbReference type="Proteomes" id="UP000008820"/>
    </source>
</evidence>
<keyword evidence="12 13" id="KW-0539">Nucleus</keyword>
<evidence type="ECO:0000256" key="2">
    <source>
        <dbReference type="ARBA" id="ARBA00006301"/>
    </source>
</evidence>
<sequence>MDKLFPEHDWDDSPEISSFNFTKEKVNKKSRKTKPKRDFDSSTPGRFVRAPLPEEEFTTAKSLKRKSSECVENLNGAPKNQKRKIQSASALKRNAASNPQVPNVTKPTNFRDKLVDSLKGSRFRFINEQLYRTTGTEAKRLFQEDPSAFQAYHEGYRHQIVQWSVNPLDRIIKSFSKLPSDYVVADFGCGEGRLAEAIEQKVYSLDLVAANSSVIACDMANTPLETNSINVAVFCLSLMGTNLRDFLLEANRVLKVGGLLKIAEVVSRFDNVKEFIDCVHKCGFLLDNKDLNHKLFYFFNFKKVRTVDKTSLKGKHYSLKPCLYKKR</sequence>
<evidence type="ECO:0000256" key="8">
    <source>
        <dbReference type="ARBA" id="ARBA00022691"/>
    </source>
</evidence>
<gene>
    <name evidence="15" type="primary">5568201</name>
</gene>
<evidence type="ECO:0000256" key="11">
    <source>
        <dbReference type="ARBA" id="ARBA00023163"/>
    </source>
</evidence>
<dbReference type="GO" id="GO:0033553">
    <property type="term" value="C:rDNA heterochromatin"/>
    <property type="evidence" value="ECO:0007669"/>
    <property type="project" value="TreeGrafter"/>
</dbReference>
<dbReference type="GO" id="GO:0000183">
    <property type="term" value="P:rDNA heterochromatin formation"/>
    <property type="evidence" value="ECO:0007669"/>
    <property type="project" value="TreeGrafter"/>
</dbReference>
<evidence type="ECO:0000256" key="3">
    <source>
        <dbReference type="ARBA" id="ARBA00020203"/>
    </source>
</evidence>
<dbReference type="Pfam" id="PF05148">
    <property type="entry name" value="Methyltransf_8"/>
    <property type="match status" value="1"/>
</dbReference>
<organism evidence="15 16">
    <name type="scientific">Aedes aegypti</name>
    <name type="common">Yellowfever mosquito</name>
    <name type="synonym">Culex aegypti</name>
    <dbReference type="NCBI Taxonomy" id="7159"/>
    <lineage>
        <taxon>Eukaryota</taxon>
        <taxon>Metazoa</taxon>
        <taxon>Ecdysozoa</taxon>
        <taxon>Arthropoda</taxon>
        <taxon>Hexapoda</taxon>
        <taxon>Insecta</taxon>
        <taxon>Pterygota</taxon>
        <taxon>Neoptera</taxon>
        <taxon>Endopterygota</taxon>
        <taxon>Diptera</taxon>
        <taxon>Nematocera</taxon>
        <taxon>Culicoidea</taxon>
        <taxon>Culicidae</taxon>
        <taxon>Culicinae</taxon>
        <taxon>Aedini</taxon>
        <taxon>Aedes</taxon>
        <taxon>Stegomyia</taxon>
    </lineage>
</organism>
<dbReference type="SUPFAM" id="SSF53335">
    <property type="entry name" value="S-adenosyl-L-methionine-dependent methyltransferases"/>
    <property type="match status" value="1"/>
</dbReference>
<dbReference type="InterPro" id="IPR029063">
    <property type="entry name" value="SAM-dependent_MTases_sf"/>
</dbReference>
<dbReference type="GO" id="GO:0008168">
    <property type="term" value="F:methyltransferase activity"/>
    <property type="evidence" value="ECO:0007669"/>
    <property type="project" value="UniProtKB-KW"/>
</dbReference>
<comment type="similarity">
    <text evidence="2 13">Belongs to the methyltransferase superfamily. RRP8 family.</text>
</comment>
<keyword evidence="7 13" id="KW-0808">Transferase</keyword>
<dbReference type="PANTHER" id="PTHR12787">
    <property type="entry name" value="RIBOSOMAL RNA-PROCESSING PROTEIN 8"/>
    <property type="match status" value="1"/>
</dbReference>